<evidence type="ECO:0000256" key="5">
    <source>
        <dbReference type="ARBA" id="ARBA00023235"/>
    </source>
</evidence>
<evidence type="ECO:0000256" key="6">
    <source>
        <dbReference type="PROSITE-ProRule" id="PRU00278"/>
    </source>
</evidence>
<gene>
    <name evidence="10" type="ORF">QUF89_00750</name>
</gene>
<evidence type="ECO:0000256" key="3">
    <source>
        <dbReference type="ARBA" id="ARBA00022729"/>
    </source>
</evidence>
<organism evidence="10 11">
    <name type="scientific">Peribacillus simplex</name>
    <dbReference type="NCBI Taxonomy" id="1478"/>
    <lineage>
        <taxon>Bacteria</taxon>
        <taxon>Bacillati</taxon>
        <taxon>Bacillota</taxon>
        <taxon>Bacilli</taxon>
        <taxon>Bacillales</taxon>
        <taxon>Bacillaceae</taxon>
        <taxon>Peribacillus</taxon>
    </lineage>
</organism>
<evidence type="ECO:0000313" key="10">
    <source>
        <dbReference type="EMBL" id="MDM5450806.1"/>
    </source>
</evidence>
<dbReference type="InterPro" id="IPR000297">
    <property type="entry name" value="PPIase_PpiC"/>
</dbReference>
<dbReference type="AlphaFoldDB" id="A0AAW7IGU4"/>
<evidence type="ECO:0000313" key="11">
    <source>
        <dbReference type="Proteomes" id="UP001234602"/>
    </source>
</evidence>
<name>A0AAW7IGU4_9BACI</name>
<dbReference type="PROSITE" id="PS01096">
    <property type="entry name" value="PPIC_PPIASE_1"/>
    <property type="match status" value="1"/>
</dbReference>
<dbReference type="Pfam" id="PF13616">
    <property type="entry name" value="Rotamase_3"/>
    <property type="match status" value="1"/>
</dbReference>
<dbReference type="EC" id="5.2.1.8" evidence="2"/>
<comment type="caution">
    <text evidence="10">The sequence shown here is derived from an EMBL/GenBank/DDBJ whole genome shotgun (WGS) entry which is preliminary data.</text>
</comment>
<feature type="transmembrane region" description="Helical" evidence="8">
    <location>
        <begin position="9"/>
        <end position="28"/>
    </location>
</feature>
<evidence type="ECO:0000256" key="8">
    <source>
        <dbReference type="SAM" id="Phobius"/>
    </source>
</evidence>
<dbReference type="GO" id="GO:0015031">
    <property type="term" value="P:protein transport"/>
    <property type="evidence" value="ECO:0007669"/>
    <property type="project" value="InterPro"/>
</dbReference>
<protein>
    <recommendedName>
        <fullName evidence="2">peptidylprolyl isomerase</fullName>
        <ecNumber evidence="2">5.2.1.8</ecNumber>
    </recommendedName>
</protein>
<keyword evidence="8" id="KW-0812">Transmembrane</keyword>
<keyword evidence="8" id="KW-1133">Transmembrane helix</keyword>
<proteinExistence type="predicted"/>
<evidence type="ECO:0000259" key="9">
    <source>
        <dbReference type="PROSITE" id="PS50198"/>
    </source>
</evidence>
<keyword evidence="7" id="KW-0175">Coiled coil</keyword>
<evidence type="ECO:0000256" key="1">
    <source>
        <dbReference type="ARBA" id="ARBA00000971"/>
    </source>
</evidence>
<dbReference type="RefSeq" id="WP_289319056.1">
    <property type="nucleotide sequence ID" value="NZ_JAUCEY010000006.1"/>
</dbReference>
<dbReference type="Proteomes" id="UP001234602">
    <property type="component" value="Unassembled WGS sequence"/>
</dbReference>
<dbReference type="Gene3D" id="1.10.4030.10">
    <property type="entry name" value="Porin chaperone SurA, peptide-binding domain"/>
    <property type="match status" value="1"/>
</dbReference>
<dbReference type="Pfam" id="PF05698">
    <property type="entry name" value="Trigger_C"/>
    <property type="match status" value="1"/>
</dbReference>
<dbReference type="SUPFAM" id="SSF109998">
    <property type="entry name" value="Triger factor/SurA peptide-binding domain-like"/>
    <property type="match status" value="1"/>
</dbReference>
<evidence type="ECO:0000256" key="7">
    <source>
        <dbReference type="SAM" id="Coils"/>
    </source>
</evidence>
<dbReference type="EMBL" id="JAUCEY010000006">
    <property type="protein sequence ID" value="MDM5450806.1"/>
    <property type="molecule type" value="Genomic_DNA"/>
</dbReference>
<evidence type="ECO:0000256" key="2">
    <source>
        <dbReference type="ARBA" id="ARBA00013194"/>
    </source>
</evidence>
<keyword evidence="4 6" id="KW-0697">Rotamase</keyword>
<feature type="domain" description="PpiC" evidence="9">
    <location>
        <begin position="158"/>
        <end position="248"/>
    </location>
</feature>
<dbReference type="InterPro" id="IPR023058">
    <property type="entry name" value="PPIase_PpiC_CS"/>
</dbReference>
<comment type="catalytic activity">
    <reaction evidence="1">
        <text>[protein]-peptidylproline (omega=180) = [protein]-peptidylproline (omega=0)</text>
        <dbReference type="Rhea" id="RHEA:16237"/>
        <dbReference type="Rhea" id="RHEA-COMP:10747"/>
        <dbReference type="Rhea" id="RHEA-COMP:10748"/>
        <dbReference type="ChEBI" id="CHEBI:83833"/>
        <dbReference type="ChEBI" id="CHEBI:83834"/>
        <dbReference type="EC" id="5.2.1.8"/>
    </reaction>
</comment>
<dbReference type="PROSITE" id="PS50198">
    <property type="entry name" value="PPIC_PPIASE_2"/>
    <property type="match status" value="1"/>
</dbReference>
<keyword evidence="8" id="KW-0472">Membrane</keyword>
<dbReference type="GO" id="GO:0003755">
    <property type="term" value="F:peptidyl-prolyl cis-trans isomerase activity"/>
    <property type="evidence" value="ECO:0007669"/>
    <property type="project" value="UniProtKB-KW"/>
</dbReference>
<keyword evidence="3" id="KW-0732">Signal</keyword>
<dbReference type="PANTHER" id="PTHR47245:SF1">
    <property type="entry name" value="FOLDASE PROTEIN PRSA"/>
    <property type="match status" value="1"/>
</dbReference>
<dbReference type="InterPro" id="IPR050245">
    <property type="entry name" value="PrsA_foldase"/>
</dbReference>
<feature type="coiled-coil region" evidence="7">
    <location>
        <begin position="243"/>
        <end position="270"/>
    </location>
</feature>
<reference evidence="10" key="1">
    <citation type="submission" date="2023-06" db="EMBL/GenBank/DDBJ databases">
        <title>Comparative genomics of Bacillaceae isolates and their secondary metabolite potential.</title>
        <authorList>
            <person name="Song L."/>
            <person name="Nielsen L.J."/>
            <person name="Mohite O."/>
            <person name="Xu X."/>
            <person name="Weber T."/>
            <person name="Kovacs A.T."/>
        </authorList>
    </citation>
    <scope>NUCLEOTIDE SEQUENCE</scope>
    <source>
        <strain evidence="10">D8_B_37</strain>
    </source>
</reference>
<dbReference type="InterPro" id="IPR008880">
    <property type="entry name" value="Trigger_fac_C"/>
</dbReference>
<dbReference type="InterPro" id="IPR027304">
    <property type="entry name" value="Trigger_fact/SurA_dom_sf"/>
</dbReference>
<keyword evidence="5 6" id="KW-0413">Isomerase</keyword>
<dbReference type="SUPFAM" id="SSF54534">
    <property type="entry name" value="FKBP-like"/>
    <property type="match status" value="1"/>
</dbReference>
<evidence type="ECO:0000256" key="4">
    <source>
        <dbReference type="ARBA" id="ARBA00023110"/>
    </source>
</evidence>
<accession>A0AAW7IGU4</accession>
<dbReference type="PANTHER" id="PTHR47245">
    <property type="entry name" value="PEPTIDYLPROLYL ISOMERASE"/>
    <property type="match status" value="1"/>
</dbReference>
<sequence length="298" mass="33174">MNLLRSTKAYVWAGSTLIIAGIMAFAMISSTEKNKTMASIDGKKISKDELYDALVAEYGADTLDLLITNKLVELEAEKEGIKIKDEEIQKEIDTMAESYGDEKSLKEQLEASGSSMEALKNDIVVYLQTKKLIEPRITVTDDEISTYFEDNKDTFAQAEQVEASHILVEDEKTAKKVEKEIAEGGDFAKLAAEYSTDTETADNGGSLGYFGKGNMVDEFEDVAFDLDIGKVSDPVKSDYGYHIIKVTGKKEAKEANLEDSKEEIEETLLSERLQEEYPAWLAEVKKDHEITNKIEGSE</sequence>
<dbReference type="InterPro" id="IPR046357">
    <property type="entry name" value="PPIase_dom_sf"/>
</dbReference>
<dbReference type="GO" id="GO:0006457">
    <property type="term" value="P:protein folding"/>
    <property type="evidence" value="ECO:0007669"/>
    <property type="project" value="InterPro"/>
</dbReference>
<dbReference type="Gene3D" id="3.10.50.40">
    <property type="match status" value="1"/>
</dbReference>